<dbReference type="InterPro" id="IPR000515">
    <property type="entry name" value="MetI-like"/>
</dbReference>
<dbReference type="Gene3D" id="1.10.3720.10">
    <property type="entry name" value="MetI-like"/>
    <property type="match status" value="1"/>
</dbReference>
<evidence type="ECO:0000256" key="1">
    <source>
        <dbReference type="ARBA" id="ARBA00004651"/>
    </source>
</evidence>
<keyword evidence="4 7" id="KW-0812">Transmembrane</keyword>
<evidence type="ECO:0000259" key="9">
    <source>
        <dbReference type="PROSITE" id="PS50928"/>
    </source>
</evidence>
<dbReference type="OrthoDB" id="312811at2157"/>
<dbReference type="PANTHER" id="PTHR43386">
    <property type="entry name" value="OLIGOPEPTIDE TRANSPORT SYSTEM PERMEASE PROTEIN APPC"/>
    <property type="match status" value="1"/>
</dbReference>
<evidence type="ECO:0000256" key="2">
    <source>
        <dbReference type="ARBA" id="ARBA00022448"/>
    </source>
</evidence>
<dbReference type="Proteomes" id="UP000823736">
    <property type="component" value="Unassembled WGS sequence"/>
</dbReference>
<comment type="caution">
    <text evidence="10">The sequence shown here is derived from an EMBL/GenBank/DDBJ whole genome shotgun (WGS) entry which is preliminary data.</text>
</comment>
<sequence length="318" mass="33565">MSADDSRDDSLPEPRGHSGAEPGDDSRAQSRPESPLRRRAKAFAARFRRNTLAMAGLLITGSVVLIALLAPVLAPHDPATVNVPARLQGPSLAYPMGTDHYGRDLFSRVLFGARIALQVAVATPLVAGAIGVPIGLLAGYAGGRVDDALMRLMDSIFAFPAILLGLTLVAVFGQSLTNIVLALGIVYIPQFARVTRGSAVSVVEEEHVRVARSLGASHVRIMLVHVLPFCLSAILVQATVTAALAIVLESSLSFLGVGVPSPKPSWGSILRVGKGYVDSGEWWFSVFPGLAIVVAVLGFNLLGDGLRDVLDPRTDPNR</sequence>
<evidence type="ECO:0000256" key="6">
    <source>
        <dbReference type="ARBA" id="ARBA00023136"/>
    </source>
</evidence>
<dbReference type="PROSITE" id="PS50928">
    <property type="entry name" value="ABC_TM1"/>
    <property type="match status" value="1"/>
</dbReference>
<dbReference type="SUPFAM" id="SSF161098">
    <property type="entry name" value="MetI-like"/>
    <property type="match status" value="1"/>
</dbReference>
<dbReference type="RefSeq" id="WP_209490373.1">
    <property type="nucleotide sequence ID" value="NZ_JAGGLC010000001.1"/>
</dbReference>
<comment type="subcellular location">
    <subcellularLocation>
        <location evidence="1 7">Cell membrane</location>
        <topology evidence="1 7">Multi-pass membrane protein</topology>
    </subcellularLocation>
</comment>
<keyword evidence="5 7" id="KW-1133">Transmembrane helix</keyword>
<accession>A0A8T4GUT5</accession>
<feature type="transmembrane region" description="Helical" evidence="7">
    <location>
        <begin position="282"/>
        <end position="303"/>
    </location>
</feature>
<evidence type="ECO:0000313" key="10">
    <source>
        <dbReference type="EMBL" id="MBP1986160.1"/>
    </source>
</evidence>
<dbReference type="GO" id="GO:0005886">
    <property type="term" value="C:plasma membrane"/>
    <property type="evidence" value="ECO:0007669"/>
    <property type="project" value="UniProtKB-SubCell"/>
</dbReference>
<protein>
    <submittedName>
        <fullName evidence="10">ABC-type dipeptide/oligopeptide/nickel transport system permease subunit</fullName>
    </submittedName>
</protein>
<evidence type="ECO:0000256" key="7">
    <source>
        <dbReference type="RuleBase" id="RU363032"/>
    </source>
</evidence>
<dbReference type="PANTHER" id="PTHR43386:SF1">
    <property type="entry name" value="D,D-DIPEPTIDE TRANSPORT SYSTEM PERMEASE PROTEIN DDPC-RELATED"/>
    <property type="match status" value="1"/>
</dbReference>
<name>A0A8T4GUT5_9EURY</name>
<evidence type="ECO:0000256" key="5">
    <source>
        <dbReference type="ARBA" id="ARBA00022989"/>
    </source>
</evidence>
<gene>
    <name evidence="10" type="ORF">J2753_000633</name>
</gene>
<evidence type="ECO:0000256" key="4">
    <source>
        <dbReference type="ARBA" id="ARBA00022692"/>
    </source>
</evidence>
<evidence type="ECO:0000256" key="3">
    <source>
        <dbReference type="ARBA" id="ARBA00022475"/>
    </source>
</evidence>
<dbReference type="EMBL" id="JAGGLC010000001">
    <property type="protein sequence ID" value="MBP1986160.1"/>
    <property type="molecule type" value="Genomic_DNA"/>
</dbReference>
<keyword evidence="11" id="KW-1185">Reference proteome</keyword>
<feature type="transmembrane region" description="Helical" evidence="7">
    <location>
        <begin position="51"/>
        <end position="74"/>
    </location>
</feature>
<feature type="domain" description="ABC transmembrane type-1" evidence="9">
    <location>
        <begin position="113"/>
        <end position="303"/>
    </location>
</feature>
<feature type="region of interest" description="Disordered" evidence="8">
    <location>
        <begin position="1"/>
        <end position="37"/>
    </location>
</feature>
<keyword evidence="2 7" id="KW-0813">Transport</keyword>
<feature type="transmembrane region" description="Helical" evidence="7">
    <location>
        <begin position="223"/>
        <end position="248"/>
    </location>
</feature>
<evidence type="ECO:0000256" key="8">
    <source>
        <dbReference type="SAM" id="MobiDB-lite"/>
    </source>
</evidence>
<dbReference type="CDD" id="cd06261">
    <property type="entry name" value="TM_PBP2"/>
    <property type="match status" value="1"/>
</dbReference>
<organism evidence="10 11">
    <name type="scientific">Halolamina salifodinae</name>
    <dbReference type="NCBI Taxonomy" id="1202767"/>
    <lineage>
        <taxon>Archaea</taxon>
        <taxon>Methanobacteriati</taxon>
        <taxon>Methanobacteriota</taxon>
        <taxon>Stenosarchaea group</taxon>
        <taxon>Halobacteria</taxon>
        <taxon>Halobacteriales</taxon>
        <taxon>Haloferacaceae</taxon>
    </lineage>
</organism>
<feature type="transmembrane region" description="Helical" evidence="7">
    <location>
        <begin position="115"/>
        <end position="140"/>
    </location>
</feature>
<dbReference type="GO" id="GO:0055085">
    <property type="term" value="P:transmembrane transport"/>
    <property type="evidence" value="ECO:0007669"/>
    <property type="project" value="InterPro"/>
</dbReference>
<reference evidence="10" key="1">
    <citation type="submission" date="2021-03" db="EMBL/GenBank/DDBJ databases">
        <title>Genomic Encyclopedia of Type Strains, Phase IV (KMG-IV): sequencing the most valuable type-strain genomes for metagenomic binning, comparative biology and taxonomic classification.</title>
        <authorList>
            <person name="Goeker M."/>
        </authorList>
    </citation>
    <scope>NUCLEOTIDE SEQUENCE</scope>
    <source>
        <strain evidence="10">DSM 26232</strain>
    </source>
</reference>
<dbReference type="InterPro" id="IPR050366">
    <property type="entry name" value="BP-dependent_transpt_permease"/>
</dbReference>
<keyword evidence="6 7" id="KW-0472">Membrane</keyword>
<dbReference type="Pfam" id="PF12911">
    <property type="entry name" value="OppC_N"/>
    <property type="match status" value="1"/>
</dbReference>
<dbReference type="AlphaFoldDB" id="A0A8T4GUT5"/>
<dbReference type="InterPro" id="IPR025966">
    <property type="entry name" value="OppC_N"/>
</dbReference>
<evidence type="ECO:0000313" key="11">
    <source>
        <dbReference type="Proteomes" id="UP000823736"/>
    </source>
</evidence>
<keyword evidence="3" id="KW-1003">Cell membrane</keyword>
<comment type="similarity">
    <text evidence="7">Belongs to the binding-protein-dependent transport system permease family.</text>
</comment>
<feature type="transmembrane region" description="Helical" evidence="7">
    <location>
        <begin position="152"/>
        <end position="173"/>
    </location>
</feature>
<proteinExistence type="inferred from homology"/>
<dbReference type="Pfam" id="PF00528">
    <property type="entry name" value="BPD_transp_1"/>
    <property type="match status" value="1"/>
</dbReference>
<feature type="compositionally biased region" description="Basic and acidic residues" evidence="8">
    <location>
        <begin position="1"/>
        <end position="36"/>
    </location>
</feature>
<dbReference type="InterPro" id="IPR035906">
    <property type="entry name" value="MetI-like_sf"/>
</dbReference>